<dbReference type="PRINTS" id="PR00080">
    <property type="entry name" value="SDRFAMILY"/>
</dbReference>
<dbReference type="EMBL" id="JAYFUM010000024">
    <property type="protein sequence ID" value="MEA5141124.1"/>
    <property type="molecule type" value="Genomic_DNA"/>
</dbReference>
<dbReference type="PANTHER" id="PTHR43976">
    <property type="entry name" value="SHORT CHAIN DEHYDROGENASE"/>
    <property type="match status" value="1"/>
</dbReference>
<gene>
    <name evidence="4" type="ORF">VB248_18370</name>
</gene>
<dbReference type="RefSeq" id="WP_323298281.1">
    <property type="nucleotide sequence ID" value="NZ_JAYFUM010000024.1"/>
</dbReference>
<name>A0ABU5QE47_9BACT</name>
<evidence type="ECO:0000313" key="5">
    <source>
        <dbReference type="Proteomes" id="UP001302949"/>
    </source>
</evidence>
<dbReference type="InterPro" id="IPR051911">
    <property type="entry name" value="SDR_oxidoreductase"/>
</dbReference>
<sequence>MSKIILITGASRGFGKIWAEAFLKRGDKVVATARNTESLSDLVAQYGNSVLALQLDVTNKAQCFEVVSKAQQHFGKLDVLINNAGYGLFGTVEEASEQEARDQFETNVFGTLWMTQAAITVMRNQGFGHIIQVSSVLGIATVPLLGLYNASKWAIEAISESMAVEIKAFGIHTTLIEPIAYATDFSGASGVTSKSIDVYDGLKSVVYEQFKAMPNGNPEATGEAILQIVDAENPPLRAFFGKTALPWVKQVYAGRIAEWEQLSDLSEAAHG</sequence>
<dbReference type="InterPro" id="IPR002347">
    <property type="entry name" value="SDR_fam"/>
</dbReference>
<dbReference type="PROSITE" id="PS00061">
    <property type="entry name" value="ADH_SHORT"/>
    <property type="match status" value="1"/>
</dbReference>
<comment type="caution">
    <text evidence="4">The sequence shown here is derived from an EMBL/GenBank/DDBJ whole genome shotgun (WGS) entry which is preliminary data.</text>
</comment>
<dbReference type="Pfam" id="PF00106">
    <property type="entry name" value="adh_short"/>
    <property type="match status" value="1"/>
</dbReference>
<dbReference type="Proteomes" id="UP001302949">
    <property type="component" value="Unassembled WGS sequence"/>
</dbReference>
<evidence type="ECO:0000256" key="1">
    <source>
        <dbReference type="ARBA" id="ARBA00006484"/>
    </source>
</evidence>
<protein>
    <submittedName>
        <fullName evidence="4">SDR family NAD(P)-dependent oxidoreductase</fullName>
    </submittedName>
</protein>
<dbReference type="InterPro" id="IPR020904">
    <property type="entry name" value="Sc_DH/Rdtase_CS"/>
</dbReference>
<reference evidence="4 5" key="1">
    <citation type="submission" date="2023-12" db="EMBL/GenBank/DDBJ databases">
        <title>Novel species of the genus Arcicella isolated from rivers.</title>
        <authorList>
            <person name="Lu H."/>
        </authorList>
    </citation>
    <scope>NUCLEOTIDE SEQUENCE [LARGE SCALE GENOMIC DNA]</scope>
    <source>
        <strain evidence="4 5">KCTC 23307</strain>
    </source>
</reference>
<comment type="similarity">
    <text evidence="1 3">Belongs to the short-chain dehydrogenases/reductases (SDR) family.</text>
</comment>
<dbReference type="InterPro" id="IPR036291">
    <property type="entry name" value="NAD(P)-bd_dom_sf"/>
</dbReference>
<evidence type="ECO:0000313" key="4">
    <source>
        <dbReference type="EMBL" id="MEA5141124.1"/>
    </source>
</evidence>
<dbReference type="NCBIfam" id="NF006114">
    <property type="entry name" value="PRK08263.1"/>
    <property type="match status" value="1"/>
</dbReference>
<dbReference type="SUPFAM" id="SSF51735">
    <property type="entry name" value="NAD(P)-binding Rossmann-fold domains"/>
    <property type="match status" value="1"/>
</dbReference>
<dbReference type="CDD" id="cd05374">
    <property type="entry name" value="17beta-HSD-like_SDR_c"/>
    <property type="match status" value="1"/>
</dbReference>
<evidence type="ECO:0000256" key="2">
    <source>
        <dbReference type="ARBA" id="ARBA00023002"/>
    </source>
</evidence>
<dbReference type="PRINTS" id="PR00081">
    <property type="entry name" value="GDHRDH"/>
</dbReference>
<dbReference type="PANTHER" id="PTHR43976:SF16">
    <property type="entry name" value="SHORT-CHAIN DEHYDROGENASE_REDUCTASE FAMILY PROTEIN"/>
    <property type="match status" value="1"/>
</dbReference>
<proteinExistence type="inferred from homology"/>
<dbReference type="Gene3D" id="3.40.50.720">
    <property type="entry name" value="NAD(P)-binding Rossmann-like Domain"/>
    <property type="match status" value="1"/>
</dbReference>
<organism evidence="4 5">
    <name type="scientific">Arcicella rigui</name>
    <dbReference type="NCBI Taxonomy" id="797020"/>
    <lineage>
        <taxon>Bacteria</taxon>
        <taxon>Pseudomonadati</taxon>
        <taxon>Bacteroidota</taxon>
        <taxon>Cytophagia</taxon>
        <taxon>Cytophagales</taxon>
        <taxon>Flectobacillaceae</taxon>
        <taxon>Arcicella</taxon>
    </lineage>
</organism>
<keyword evidence="2" id="KW-0560">Oxidoreductase</keyword>
<evidence type="ECO:0000256" key="3">
    <source>
        <dbReference type="RuleBase" id="RU000363"/>
    </source>
</evidence>
<keyword evidence="5" id="KW-1185">Reference proteome</keyword>
<accession>A0ABU5QE47</accession>